<sequence>MRAIRAMGGRISKALMNSPSISFLIGKIRLLGSMKCMQAAVILFVLTIAYKLMSALYKLIPGKKKDTGLLERNGNPDSSENDTSKQDTAQ</sequence>
<dbReference type="EMBL" id="QQBG01000008">
    <property type="protein sequence ID" value="RDB31769.1"/>
    <property type="molecule type" value="Genomic_DNA"/>
</dbReference>
<evidence type="ECO:0000313" key="3">
    <source>
        <dbReference type="Proteomes" id="UP000253816"/>
    </source>
</evidence>
<evidence type="ECO:0000313" key="2">
    <source>
        <dbReference type="EMBL" id="RDB31769.1"/>
    </source>
</evidence>
<keyword evidence="3" id="KW-1185">Reference proteome</keyword>
<comment type="caution">
    <text evidence="2">The sequence shown here is derived from an EMBL/GenBank/DDBJ whole genome shotgun (WGS) entry which is preliminary data.</text>
</comment>
<reference evidence="2 3" key="1">
    <citation type="submission" date="2018-07" db="EMBL/GenBank/DDBJ databases">
        <title>Comparative genomics of the Candidatus Parilichlamydiaceae reveals evidence of convergent evolution and genome reduction in the phylum Chlamydiae.</title>
        <authorList>
            <person name="Taylor-Brown A."/>
            <person name="Polkinghorne A."/>
        </authorList>
    </citation>
    <scope>NUCLEOTIDE SEQUENCE [LARGE SCALE GENOMIC DNA]</scope>
    <source>
        <strain evidence="2 3">Hat2</strain>
    </source>
</reference>
<protein>
    <submittedName>
        <fullName evidence="2">Uncharacterized protein</fullName>
    </submittedName>
</protein>
<proteinExistence type="predicted"/>
<accession>A0A369KAY5</accession>
<dbReference type="AlphaFoldDB" id="A0A369KAY5"/>
<organism evidence="2 3">
    <name type="scientific">Candidatus Similichlamydia laticola</name>
    <dbReference type="NCBI Taxonomy" id="2170265"/>
    <lineage>
        <taxon>Bacteria</taxon>
        <taxon>Pseudomonadati</taxon>
        <taxon>Chlamydiota</taxon>
        <taxon>Chlamydiia</taxon>
        <taxon>Parachlamydiales</taxon>
        <taxon>Candidatus Parilichlamydiaceae</taxon>
        <taxon>Candidatus Similichlamydia</taxon>
    </lineage>
</organism>
<evidence type="ECO:0000256" key="1">
    <source>
        <dbReference type="SAM" id="MobiDB-lite"/>
    </source>
</evidence>
<name>A0A369KAY5_9BACT</name>
<gene>
    <name evidence="2" type="ORF">HAT2_00149</name>
</gene>
<feature type="region of interest" description="Disordered" evidence="1">
    <location>
        <begin position="66"/>
        <end position="90"/>
    </location>
</feature>
<dbReference type="Proteomes" id="UP000253816">
    <property type="component" value="Unassembled WGS sequence"/>
</dbReference>